<dbReference type="Proteomes" id="UP000050514">
    <property type="component" value="Unassembled WGS sequence"/>
</dbReference>
<dbReference type="SUPFAM" id="SSF140663">
    <property type="entry name" value="TTHA0068-like"/>
    <property type="match status" value="1"/>
</dbReference>
<sequence>MEQSRYGKLHPQAGIGIELFNKGEYFEAHEALELAWREEPGPVREFYRGILQIGVAYHHILNGNYRGAVKMFNRAKKWLAAYPAFYRGVNLAQLKDDALQAEKRLIELGMENIHQFERDLLKPILLEGTPE</sequence>
<gene>
    <name evidence="1" type="ORF">AC812_10460</name>
</gene>
<organism evidence="1 2">
    <name type="scientific">Bellilinea caldifistulae</name>
    <dbReference type="NCBI Taxonomy" id="360411"/>
    <lineage>
        <taxon>Bacteria</taxon>
        <taxon>Bacillati</taxon>
        <taxon>Chloroflexota</taxon>
        <taxon>Anaerolineae</taxon>
        <taxon>Anaerolineales</taxon>
        <taxon>Anaerolineaceae</taxon>
        <taxon>Bellilinea</taxon>
    </lineage>
</organism>
<comment type="caution">
    <text evidence="1">The sequence shown here is derived from an EMBL/GenBank/DDBJ whole genome shotgun (WGS) entry which is preliminary data.</text>
</comment>
<proteinExistence type="predicted"/>
<evidence type="ECO:0000313" key="1">
    <source>
        <dbReference type="EMBL" id="KPL75038.1"/>
    </source>
</evidence>
<reference evidence="1 2" key="1">
    <citation type="submission" date="2015-07" db="EMBL/GenBank/DDBJ databases">
        <title>Draft genome of Bellilinea caldifistulae DSM 17877.</title>
        <authorList>
            <person name="Hemp J."/>
            <person name="Ward L.M."/>
            <person name="Pace L.A."/>
            <person name="Fischer W.W."/>
        </authorList>
    </citation>
    <scope>NUCLEOTIDE SEQUENCE [LARGE SCALE GENOMIC DNA]</scope>
    <source>
        <strain evidence="1 2">GOMI-1</strain>
    </source>
</reference>
<dbReference type="InterPro" id="IPR005500">
    <property type="entry name" value="DUF309"/>
</dbReference>
<accession>A0A0P6Y0M5</accession>
<dbReference type="PANTHER" id="PTHR34796:SF1">
    <property type="entry name" value="EXPRESSED PROTEIN"/>
    <property type="match status" value="1"/>
</dbReference>
<keyword evidence="2" id="KW-1185">Reference proteome</keyword>
<dbReference type="STRING" id="360411.AC812_10460"/>
<dbReference type="Pfam" id="PF03745">
    <property type="entry name" value="DUF309"/>
    <property type="match status" value="1"/>
</dbReference>
<name>A0A0P6Y0M5_9CHLR</name>
<dbReference type="EMBL" id="LGHJ01000016">
    <property type="protein sequence ID" value="KPL75038.1"/>
    <property type="molecule type" value="Genomic_DNA"/>
</dbReference>
<dbReference type="PANTHER" id="PTHR34796">
    <property type="entry name" value="EXPRESSED PROTEIN"/>
    <property type="match status" value="1"/>
</dbReference>
<protein>
    <recommendedName>
        <fullName evidence="3">DUF309 domain-containing protein</fullName>
    </recommendedName>
</protein>
<evidence type="ECO:0000313" key="2">
    <source>
        <dbReference type="Proteomes" id="UP000050514"/>
    </source>
</evidence>
<dbReference type="Gene3D" id="1.10.3450.10">
    <property type="entry name" value="TTHA0068-like"/>
    <property type="match status" value="1"/>
</dbReference>
<evidence type="ECO:0008006" key="3">
    <source>
        <dbReference type="Google" id="ProtNLM"/>
    </source>
</evidence>
<dbReference type="AlphaFoldDB" id="A0A0P6Y0M5"/>
<dbReference type="InterPro" id="IPR023203">
    <property type="entry name" value="TTHA0068_sf"/>
</dbReference>